<keyword evidence="6" id="KW-0648">Protein biosynthesis</keyword>
<dbReference type="SUPFAM" id="SSF52954">
    <property type="entry name" value="Class II aaRS ABD-related"/>
    <property type="match status" value="1"/>
</dbReference>
<dbReference type="InterPro" id="IPR045864">
    <property type="entry name" value="aa-tRNA-synth_II/BPL/LPL"/>
</dbReference>
<dbReference type="HAMAP" id="MF_01571">
    <property type="entry name" value="Pro_tRNA_synth_type3"/>
    <property type="match status" value="1"/>
</dbReference>
<evidence type="ECO:0000256" key="5">
    <source>
        <dbReference type="ARBA" id="ARBA00022840"/>
    </source>
</evidence>
<dbReference type="InterPro" id="IPR002316">
    <property type="entry name" value="Pro-tRNA-ligase_IIa"/>
</dbReference>
<dbReference type="Gene3D" id="3.40.50.800">
    <property type="entry name" value="Anticodon-binding domain"/>
    <property type="match status" value="1"/>
</dbReference>
<dbReference type="PANTHER" id="PTHR43382:SF2">
    <property type="entry name" value="BIFUNCTIONAL GLUTAMATE_PROLINE--TRNA LIGASE"/>
    <property type="match status" value="1"/>
</dbReference>
<organism evidence="11 12">
    <name type="scientific">Dermatophagoides pteronyssinus</name>
    <name type="common">European house dust mite</name>
    <dbReference type="NCBI Taxonomy" id="6956"/>
    <lineage>
        <taxon>Eukaryota</taxon>
        <taxon>Metazoa</taxon>
        <taxon>Ecdysozoa</taxon>
        <taxon>Arthropoda</taxon>
        <taxon>Chelicerata</taxon>
        <taxon>Arachnida</taxon>
        <taxon>Acari</taxon>
        <taxon>Acariformes</taxon>
        <taxon>Sarcoptiformes</taxon>
        <taxon>Astigmata</taxon>
        <taxon>Psoroptidia</taxon>
        <taxon>Analgoidea</taxon>
        <taxon>Pyroglyphidae</taxon>
        <taxon>Dermatophagoidinae</taxon>
        <taxon>Dermatophagoides</taxon>
    </lineage>
</organism>
<dbReference type="InterPro" id="IPR017449">
    <property type="entry name" value="Pro-tRNA_synth_II"/>
</dbReference>
<evidence type="ECO:0000313" key="11">
    <source>
        <dbReference type="Proteomes" id="UP000515146"/>
    </source>
</evidence>
<evidence type="ECO:0000256" key="7">
    <source>
        <dbReference type="ARBA" id="ARBA00023146"/>
    </source>
</evidence>
<evidence type="ECO:0000256" key="9">
    <source>
        <dbReference type="ARBA" id="ARBA00047671"/>
    </source>
</evidence>
<sequence>MTKDNKPAIGITVSKADNISKWYTEILKKTEIIDYYDVSGCYVIRPWIFNVWEEIQNFINKQFKLHQIKNCYFPMFVTKQKLEAEENHLDGFAAEVAWVTKSGSSELTEPIAIRPTSETIMYPIFATWIRSHRDLPVKVNQWCPVVRWEFSDPTPFLRTREFLWQEGHTAHASPEEARDFALKMLHVYEQTYTDLLAIPVNCGRKSDLEKFAGGDETFTIETFIANSGRSIQAATSHYLSSNFANIYNVKFEAISGVQEPVYQTSFGLSTRSIGAMILIHSDDKGLVLPPKVSSLQVIVIPIIKKAIDVGALVTHCEKIKESLLANNIRADCDLRENYNPGYKFSHWELKGVPLRLEVGPKDLSEGTFRLARRVDGFKADYKLDLLISIVETAMTEIHKIMYENAFEIQKNCKVPITSYQELINVVISLKQAVAPWCNRKECEKDVKVKSAADLLAMNSTIKGSIKTLYTPLAQTNGLADIKCFNCDHPATQYTVWGRSY</sequence>
<keyword evidence="11" id="KW-1185">Reference proteome</keyword>
<keyword evidence="3" id="KW-0436">Ligase</keyword>
<dbReference type="SUPFAM" id="SSF55681">
    <property type="entry name" value="Class II aaRS and biotin synthetases"/>
    <property type="match status" value="1"/>
</dbReference>
<comment type="catalytic activity">
    <reaction evidence="9">
        <text>tRNA(Pro) + L-proline + ATP = L-prolyl-tRNA(Pro) + AMP + diphosphate</text>
        <dbReference type="Rhea" id="RHEA:14305"/>
        <dbReference type="Rhea" id="RHEA-COMP:9700"/>
        <dbReference type="Rhea" id="RHEA-COMP:9702"/>
        <dbReference type="ChEBI" id="CHEBI:30616"/>
        <dbReference type="ChEBI" id="CHEBI:33019"/>
        <dbReference type="ChEBI" id="CHEBI:60039"/>
        <dbReference type="ChEBI" id="CHEBI:78442"/>
        <dbReference type="ChEBI" id="CHEBI:78532"/>
        <dbReference type="ChEBI" id="CHEBI:456215"/>
        <dbReference type="EC" id="6.1.1.15"/>
    </reaction>
</comment>
<dbReference type="Pfam" id="PF09180">
    <property type="entry name" value="ProRS-C_1"/>
    <property type="match status" value="1"/>
</dbReference>
<dbReference type="CDD" id="cd00778">
    <property type="entry name" value="ProRS_core_arch_euk"/>
    <property type="match status" value="1"/>
</dbReference>
<dbReference type="RefSeq" id="XP_027202780.1">
    <property type="nucleotide sequence ID" value="XM_027346979.1"/>
</dbReference>
<dbReference type="InterPro" id="IPR016061">
    <property type="entry name" value="Pro-tRNA_ligase_II_C"/>
</dbReference>
<evidence type="ECO:0000313" key="12">
    <source>
        <dbReference type="RefSeq" id="XP_027202780.1"/>
    </source>
</evidence>
<dbReference type="InterPro" id="IPR002314">
    <property type="entry name" value="aa-tRNA-synt_IIb"/>
</dbReference>
<dbReference type="Gene3D" id="3.30.930.10">
    <property type="entry name" value="Bira Bifunctional Protein, Domain 2"/>
    <property type="match status" value="1"/>
</dbReference>
<protein>
    <recommendedName>
        <fullName evidence="2">Proline--tRNA ligase</fullName>
        <ecNumber evidence="1">6.1.1.15</ecNumber>
    </recommendedName>
    <alternativeName>
        <fullName evidence="8">Prolyl-tRNA synthetase</fullName>
    </alternativeName>
</protein>
<dbReference type="InterPro" id="IPR004499">
    <property type="entry name" value="Pro-tRNA-ligase_IIa_arc-type"/>
</dbReference>
<dbReference type="FunFam" id="3.30.930.10:FF:000037">
    <property type="entry name" value="Proline--tRNA ligase"/>
    <property type="match status" value="1"/>
</dbReference>
<dbReference type="Proteomes" id="UP000515146">
    <property type="component" value="Unplaced"/>
</dbReference>
<dbReference type="PANTHER" id="PTHR43382">
    <property type="entry name" value="PROLYL-TRNA SYNTHETASE"/>
    <property type="match status" value="1"/>
</dbReference>
<dbReference type="InterPro" id="IPR036621">
    <property type="entry name" value="Anticodon-bd_dom_sf"/>
</dbReference>
<dbReference type="Pfam" id="PF00587">
    <property type="entry name" value="tRNA-synt_2b"/>
    <property type="match status" value="1"/>
</dbReference>
<dbReference type="Pfam" id="PF03129">
    <property type="entry name" value="HGTP_anticodon"/>
    <property type="match status" value="1"/>
</dbReference>
<dbReference type="AlphaFoldDB" id="A0A6P6YBW9"/>
<dbReference type="GO" id="GO:0005524">
    <property type="term" value="F:ATP binding"/>
    <property type="evidence" value="ECO:0007669"/>
    <property type="project" value="UniProtKB-KW"/>
</dbReference>
<dbReference type="GO" id="GO:0004827">
    <property type="term" value="F:proline-tRNA ligase activity"/>
    <property type="evidence" value="ECO:0007669"/>
    <property type="project" value="UniProtKB-EC"/>
</dbReference>
<evidence type="ECO:0000256" key="8">
    <source>
        <dbReference type="ARBA" id="ARBA00029731"/>
    </source>
</evidence>
<dbReference type="InParanoid" id="A0A6P6YBW9"/>
<dbReference type="OMA" id="EVYWVTH"/>
<dbReference type="InterPro" id="IPR004154">
    <property type="entry name" value="Anticodon-bd"/>
</dbReference>
<dbReference type="NCBIfam" id="TIGR00408">
    <property type="entry name" value="proS_fam_I"/>
    <property type="match status" value="1"/>
</dbReference>
<name>A0A6P6YBW9_DERPT</name>
<evidence type="ECO:0000256" key="1">
    <source>
        <dbReference type="ARBA" id="ARBA00012831"/>
    </source>
</evidence>
<evidence type="ECO:0000259" key="10">
    <source>
        <dbReference type="PROSITE" id="PS50862"/>
    </source>
</evidence>
<dbReference type="InterPro" id="IPR033721">
    <property type="entry name" value="ProRS_core_arch_euk"/>
</dbReference>
<keyword evidence="4" id="KW-0547">Nucleotide-binding</keyword>
<feature type="domain" description="Aminoacyl-transfer RNA synthetases class-II family profile" evidence="10">
    <location>
        <begin position="49"/>
        <end position="289"/>
    </location>
</feature>
<evidence type="ECO:0000256" key="4">
    <source>
        <dbReference type="ARBA" id="ARBA00022741"/>
    </source>
</evidence>
<reference evidence="12" key="1">
    <citation type="submission" date="2025-08" db="UniProtKB">
        <authorList>
            <consortium name="RefSeq"/>
        </authorList>
    </citation>
    <scope>IDENTIFICATION</scope>
    <source>
        <strain evidence="12">Airmid</strain>
    </source>
</reference>
<proteinExistence type="inferred from homology"/>
<dbReference type="PRINTS" id="PR01046">
    <property type="entry name" value="TRNASYNTHPRO"/>
</dbReference>
<evidence type="ECO:0000256" key="6">
    <source>
        <dbReference type="ARBA" id="ARBA00022917"/>
    </source>
</evidence>
<gene>
    <name evidence="12" type="primary">LOC113796673</name>
</gene>
<dbReference type="EC" id="6.1.1.15" evidence="1"/>
<dbReference type="GO" id="GO:0017101">
    <property type="term" value="C:aminoacyl-tRNA synthetase multienzyme complex"/>
    <property type="evidence" value="ECO:0007669"/>
    <property type="project" value="TreeGrafter"/>
</dbReference>
<dbReference type="GO" id="GO:0005737">
    <property type="term" value="C:cytoplasm"/>
    <property type="evidence" value="ECO:0007669"/>
    <property type="project" value="InterPro"/>
</dbReference>
<accession>A0A6P6YBW9</accession>
<keyword evidence="7" id="KW-0030">Aminoacyl-tRNA synthetase</keyword>
<evidence type="ECO:0000256" key="2">
    <source>
        <dbReference type="ARBA" id="ARBA00019110"/>
    </source>
</evidence>
<dbReference type="OrthoDB" id="1350766at2759"/>
<dbReference type="KEGG" id="dpte:113796673"/>
<dbReference type="SMART" id="SM00946">
    <property type="entry name" value="ProRS-C_1"/>
    <property type="match status" value="1"/>
</dbReference>
<dbReference type="Gene3D" id="3.30.110.30">
    <property type="entry name" value="C-terminal domain of ProRS"/>
    <property type="match status" value="1"/>
</dbReference>
<dbReference type="PROSITE" id="PS50862">
    <property type="entry name" value="AA_TRNA_LIGASE_II"/>
    <property type="match status" value="1"/>
</dbReference>
<keyword evidence="5" id="KW-0067">ATP-binding</keyword>
<dbReference type="SUPFAM" id="SSF64586">
    <property type="entry name" value="C-terminal domain of ProRS"/>
    <property type="match status" value="1"/>
</dbReference>
<evidence type="ECO:0000256" key="3">
    <source>
        <dbReference type="ARBA" id="ARBA00022598"/>
    </source>
</evidence>
<dbReference type="GO" id="GO:0006433">
    <property type="term" value="P:prolyl-tRNA aminoacylation"/>
    <property type="evidence" value="ECO:0007669"/>
    <property type="project" value="InterPro"/>
</dbReference>
<dbReference type="InterPro" id="IPR006195">
    <property type="entry name" value="aa-tRNA-synth_II"/>
</dbReference>
<dbReference type="FunFam" id="3.40.50.800:FF:000005">
    <property type="entry name" value="bifunctional glutamate/proline--tRNA ligase"/>
    <property type="match status" value="1"/>
</dbReference>